<comment type="similarity">
    <text evidence="1">Belongs to the fungal fucose-specific lectin family.</text>
</comment>
<name>A0A1L7WY00_9HELO</name>
<dbReference type="SUPFAM" id="SSF89372">
    <property type="entry name" value="Fucose-specific lectin"/>
    <property type="match status" value="1"/>
</dbReference>
<keyword evidence="2" id="KW-0430">Lectin</keyword>
<dbReference type="Proteomes" id="UP000184330">
    <property type="component" value="Unassembled WGS sequence"/>
</dbReference>
<proteinExistence type="inferred from homology"/>
<accession>A0A1L7WY00</accession>
<dbReference type="EMBL" id="FJOG01000010">
    <property type="protein sequence ID" value="CZR57625.1"/>
    <property type="molecule type" value="Genomic_DNA"/>
</dbReference>
<keyword evidence="3" id="KW-1185">Reference proteome</keyword>
<dbReference type="GO" id="GO:0030246">
    <property type="term" value="F:carbohydrate binding"/>
    <property type="evidence" value="ECO:0007669"/>
    <property type="project" value="UniProtKB-KW"/>
</dbReference>
<dbReference type="STRING" id="576137.A0A1L7WY00"/>
<dbReference type="OrthoDB" id="407298at2759"/>
<evidence type="ECO:0000256" key="1">
    <source>
        <dbReference type="ARBA" id="ARBA00009042"/>
    </source>
</evidence>
<evidence type="ECO:0000313" key="2">
    <source>
        <dbReference type="EMBL" id="CZR57625.1"/>
    </source>
</evidence>
<gene>
    <name evidence="2" type="ORF">PAC_07514</name>
</gene>
<reference evidence="2 3" key="1">
    <citation type="submission" date="2016-03" db="EMBL/GenBank/DDBJ databases">
        <authorList>
            <person name="Ploux O."/>
        </authorList>
    </citation>
    <scope>NUCLEOTIDE SEQUENCE [LARGE SCALE GENOMIC DNA]</scope>
    <source>
        <strain evidence="2 3">UAMH 11012</strain>
    </source>
</reference>
<organism evidence="2 3">
    <name type="scientific">Phialocephala subalpina</name>
    <dbReference type="NCBI Taxonomy" id="576137"/>
    <lineage>
        <taxon>Eukaryota</taxon>
        <taxon>Fungi</taxon>
        <taxon>Dikarya</taxon>
        <taxon>Ascomycota</taxon>
        <taxon>Pezizomycotina</taxon>
        <taxon>Leotiomycetes</taxon>
        <taxon>Helotiales</taxon>
        <taxon>Mollisiaceae</taxon>
        <taxon>Phialocephala</taxon>
        <taxon>Phialocephala fortinii species complex</taxon>
    </lineage>
</organism>
<dbReference type="InterPro" id="IPR012475">
    <property type="entry name" value="Fungal_lectin"/>
</dbReference>
<evidence type="ECO:0000313" key="3">
    <source>
        <dbReference type="Proteomes" id="UP000184330"/>
    </source>
</evidence>
<dbReference type="Pfam" id="PF07938">
    <property type="entry name" value="Fungal_lectin"/>
    <property type="match status" value="1"/>
</dbReference>
<sequence length="302" mass="32084">MANGPVSQIVFRSALAACNNEAHLRVYSQAVLGGIRESLYEGGWSGGATPIVVAKLDSPIACTSKGLTNICLYYLSTDNKLCEYAYDSGKGWYQGALTNSGFPVAAYTSISACFLPGSTLQLRVYAQVADNSIQEFGFNSDGKGWQKMTNLGQALTGTSLATCSYSGPAGLSIRTYLQAPNLNLIEKAYDNGKSWYTGSFSVPNAVCRASLAVCAFNASSSGVSLRVYYSGKNDVLLEKAYDGSWYDGGFNQPCIPGSKVAVIAWGNVQIRVYFQNGTDVTAVSEWCWNGGWVAGNGALPPA</sequence>
<dbReference type="Gene3D" id="2.120.10.70">
    <property type="entry name" value="Fucose-specific lectin"/>
    <property type="match status" value="1"/>
</dbReference>
<dbReference type="AlphaFoldDB" id="A0A1L7WY00"/>
<protein>
    <submittedName>
        <fullName evidence="2">Related to fucose-specific lectin FleA</fullName>
    </submittedName>
</protein>